<evidence type="ECO:0000256" key="3">
    <source>
        <dbReference type="ARBA" id="ARBA00022490"/>
    </source>
</evidence>
<sequence length="808" mass="93344">MAKAAAIEQITATEEEIEYVRQSLKKAYKRILDTKLTYAIDHHIEDKTWRYIFYADIEGIRSKLRHKPGDKELEKRLLLRIESAFKFYRELNSKIKSDYHIEDTKVFGIEQFKQEDNDTIARLLQFNYICLGDLSRYHAQLAMQNKNKKYTEYWALAKTCYFKAVDVFRLSGKPYCQLALASISNGNAIDVVWYYCMSLAVKFPSSVARDNMNSFYSKLKLDTTKASGGQTPIVMISQFVESLLHIHRSIMFNQNEDNESLPAVLPITNQLGQVVHDLIVNQDEKTTTTLHILKTTLTRTITIAMISIWVAGEKLKEKTNFTLRPLILSSQVYLYTFVFSLLRNLYRSSREAFAKMEDKTLELIVDDVLLQGLCIWSTFISSNFTALSQHCSAVSTRHRDSEKKALLDAVQSFVSLLVSHPSFPDPVLNTLPSTYPISEDLQLLGIVPLASFHQTVDFFKEQVYEAEQNPEAKRQVRWGRVREMIKKMADSTTFGFIQYSQAEQKYNIVDENAKRQQQNRFMKALATQRLMEQVSSLEKNVNLDVTVFLDGLPKVKKWANQSPGQSSLEIIVPLEVIDLLDDYKKGSSHMNLQARESNRYLDQKLLETKVKETITTSSLRTQKLGEKLSDWDDAETYWIGEESESSRLDELLLSENENNDSNDEDAVSVASSSSSNSSILVPTSRRTRDEGSDIESSDEEEVYDYQDLQEEEDSNNGETYTFNDVPMKYRQILSCLLYYHSKIQETAEENQPERLALITNDEDLAYWAELFGDPKTRKRLLVKTVNDWDYLVSKPDFEKSYEYTWKHR</sequence>
<dbReference type="Pfam" id="PF10374">
    <property type="entry name" value="EST1"/>
    <property type="match status" value="1"/>
</dbReference>
<dbReference type="InterPro" id="IPR011990">
    <property type="entry name" value="TPR-like_helical_dom_sf"/>
</dbReference>
<evidence type="ECO:0000259" key="8">
    <source>
        <dbReference type="Pfam" id="PF13638"/>
    </source>
</evidence>
<dbReference type="AlphaFoldDB" id="A0A9P6ZBY1"/>
<organism evidence="9 10">
    <name type="scientific">Rhizopus delemar</name>
    <dbReference type="NCBI Taxonomy" id="936053"/>
    <lineage>
        <taxon>Eukaryota</taxon>
        <taxon>Fungi</taxon>
        <taxon>Fungi incertae sedis</taxon>
        <taxon>Mucoromycota</taxon>
        <taxon>Mucoromycotina</taxon>
        <taxon>Mucoromycetes</taxon>
        <taxon>Mucorales</taxon>
        <taxon>Mucorineae</taxon>
        <taxon>Rhizopodaceae</taxon>
        <taxon>Rhizopus</taxon>
    </lineage>
</organism>
<dbReference type="Pfam" id="PF10373">
    <property type="entry name" value="EST1_DNA_bind"/>
    <property type="match status" value="1"/>
</dbReference>
<feature type="compositionally biased region" description="Acidic residues" evidence="5">
    <location>
        <begin position="692"/>
        <end position="715"/>
    </location>
</feature>
<dbReference type="GO" id="GO:0042162">
    <property type="term" value="F:telomeric DNA binding"/>
    <property type="evidence" value="ECO:0007669"/>
    <property type="project" value="TreeGrafter"/>
</dbReference>
<dbReference type="Pfam" id="PF13638">
    <property type="entry name" value="PIN_4"/>
    <property type="match status" value="1"/>
</dbReference>
<reference evidence="9 10" key="1">
    <citation type="journal article" date="2020" name="Microb. Genom.">
        <title>Genetic diversity of clinical and environmental Mucorales isolates obtained from an investigation of mucormycosis cases among solid organ transplant recipients.</title>
        <authorList>
            <person name="Nguyen M.H."/>
            <person name="Kaul D."/>
            <person name="Muto C."/>
            <person name="Cheng S.J."/>
            <person name="Richter R.A."/>
            <person name="Bruno V.M."/>
            <person name="Liu G."/>
            <person name="Beyhan S."/>
            <person name="Sundermann A.J."/>
            <person name="Mounaud S."/>
            <person name="Pasculle A.W."/>
            <person name="Nierman W.C."/>
            <person name="Driscoll E."/>
            <person name="Cumbie R."/>
            <person name="Clancy C.J."/>
            <person name="Dupont C.L."/>
        </authorList>
    </citation>
    <scope>NUCLEOTIDE SEQUENCE [LARGE SCALE GENOMIC DNA]</scope>
    <source>
        <strain evidence="9 10">GL24</strain>
    </source>
</reference>
<dbReference type="GO" id="GO:0005737">
    <property type="term" value="C:cytoplasm"/>
    <property type="evidence" value="ECO:0007669"/>
    <property type="project" value="UniProtKB-SubCell"/>
</dbReference>
<evidence type="ECO:0000256" key="2">
    <source>
        <dbReference type="ARBA" id="ARBA00004496"/>
    </source>
</evidence>
<evidence type="ECO:0000256" key="5">
    <source>
        <dbReference type="SAM" id="MobiDB-lite"/>
    </source>
</evidence>
<feature type="domain" description="DNA/RNA-binding" evidence="6">
    <location>
        <begin position="157"/>
        <end position="451"/>
    </location>
</feature>
<dbReference type="PANTHER" id="PTHR15696">
    <property type="entry name" value="SMG-7 SUPPRESSOR WITH MORPHOLOGICAL EFFECT ON GENITALIA PROTEIN 7"/>
    <property type="match status" value="1"/>
</dbReference>
<name>A0A9P6ZBY1_9FUNG</name>
<gene>
    <name evidence="9" type="ORF">G6F50_001759</name>
</gene>
<keyword evidence="10" id="KW-1185">Reference proteome</keyword>
<dbReference type="InterPro" id="IPR045153">
    <property type="entry name" value="Est1/Ebs1-like"/>
</dbReference>
<comment type="subcellular location">
    <subcellularLocation>
        <location evidence="2">Cytoplasm</location>
    </subcellularLocation>
    <subcellularLocation>
        <location evidence="1">Nucleus</location>
    </subcellularLocation>
</comment>
<evidence type="ECO:0000259" key="6">
    <source>
        <dbReference type="Pfam" id="PF10373"/>
    </source>
</evidence>
<evidence type="ECO:0000313" key="9">
    <source>
        <dbReference type="EMBL" id="KAG1574677.1"/>
    </source>
</evidence>
<dbReference type="GO" id="GO:0005697">
    <property type="term" value="C:telomerase holoenzyme complex"/>
    <property type="evidence" value="ECO:0007669"/>
    <property type="project" value="TreeGrafter"/>
</dbReference>
<dbReference type="Proteomes" id="UP000740926">
    <property type="component" value="Unassembled WGS sequence"/>
</dbReference>
<feature type="compositionally biased region" description="Low complexity" evidence="5">
    <location>
        <begin position="667"/>
        <end position="678"/>
    </location>
</feature>
<keyword evidence="3" id="KW-0963">Cytoplasm</keyword>
<dbReference type="Gene3D" id="3.40.50.1010">
    <property type="entry name" value="5'-nuclease"/>
    <property type="match status" value="1"/>
</dbReference>
<evidence type="ECO:0000313" key="10">
    <source>
        <dbReference type="Proteomes" id="UP000740926"/>
    </source>
</evidence>
<dbReference type="Gene3D" id="1.25.40.10">
    <property type="entry name" value="Tetratricopeptide repeat domain"/>
    <property type="match status" value="1"/>
</dbReference>
<dbReference type="GO" id="GO:0070034">
    <property type="term" value="F:telomerase RNA binding"/>
    <property type="evidence" value="ECO:0007669"/>
    <property type="project" value="TreeGrafter"/>
</dbReference>
<dbReference type="EMBL" id="JAANIU010000151">
    <property type="protein sequence ID" value="KAG1574677.1"/>
    <property type="molecule type" value="Genomic_DNA"/>
</dbReference>
<feature type="compositionally biased region" description="Acidic residues" evidence="5">
    <location>
        <begin position="657"/>
        <end position="666"/>
    </location>
</feature>
<dbReference type="SUPFAM" id="SSF48452">
    <property type="entry name" value="TPR-like"/>
    <property type="match status" value="1"/>
</dbReference>
<protein>
    <recommendedName>
        <fullName evidence="11">DNA/RNA-binding domain-containing protein</fullName>
    </recommendedName>
</protein>
<dbReference type="InterPro" id="IPR002716">
    <property type="entry name" value="PIN_dom"/>
</dbReference>
<dbReference type="InterPro" id="IPR019458">
    <property type="entry name" value="Est1-like_N"/>
</dbReference>
<evidence type="ECO:0000256" key="4">
    <source>
        <dbReference type="ARBA" id="ARBA00023242"/>
    </source>
</evidence>
<accession>A0A9P6ZBY1</accession>
<dbReference type="PANTHER" id="PTHR15696:SF0">
    <property type="entry name" value="TELOMERASE-BINDING PROTEIN EST1A"/>
    <property type="match status" value="1"/>
</dbReference>
<keyword evidence="4" id="KW-0539">Nucleus</keyword>
<proteinExistence type="predicted"/>
<feature type="domain" description="PIN" evidence="8">
    <location>
        <begin position="543"/>
        <end position="624"/>
    </location>
</feature>
<dbReference type="InterPro" id="IPR018834">
    <property type="entry name" value="DNA/RNA-bd_Est1-type"/>
</dbReference>
<dbReference type="GO" id="GO:0000184">
    <property type="term" value="P:nuclear-transcribed mRNA catabolic process, nonsense-mediated decay"/>
    <property type="evidence" value="ECO:0007669"/>
    <property type="project" value="TreeGrafter"/>
</dbReference>
<evidence type="ECO:0000256" key="1">
    <source>
        <dbReference type="ARBA" id="ARBA00004123"/>
    </source>
</evidence>
<feature type="region of interest" description="Disordered" evidence="5">
    <location>
        <begin position="657"/>
        <end position="719"/>
    </location>
</feature>
<evidence type="ECO:0008006" key="11">
    <source>
        <dbReference type="Google" id="ProtNLM"/>
    </source>
</evidence>
<evidence type="ECO:0000259" key="7">
    <source>
        <dbReference type="Pfam" id="PF10374"/>
    </source>
</evidence>
<feature type="domain" description="Telomerase activating protein Est1-like N-terminal" evidence="7">
    <location>
        <begin position="44"/>
        <end position="141"/>
    </location>
</feature>
<comment type="caution">
    <text evidence="9">The sequence shown here is derived from an EMBL/GenBank/DDBJ whole genome shotgun (WGS) entry which is preliminary data.</text>
</comment>